<dbReference type="EMBL" id="ASRX01000013">
    <property type="protein sequence ID" value="EYF06901.1"/>
    <property type="molecule type" value="Genomic_DNA"/>
</dbReference>
<gene>
    <name evidence="2" type="ORF">CAP_1159</name>
</gene>
<sequence length="292" mass="31146">MSAPARHGTCLSRQIMQNPLASDPSDLATSATILPVSAEFGDPPILSQSRRARTLRVAVPVLAGVSAAAAIVAATRLPRPHQRAIALTALGTAVGVGLVRWQLGRLFVEQPAHTVKGRIGALEIRTYPATVQAVTLVEGVFWRRALDEGFRRLGAFIFGSNSAGEHIAMTSPVIATAAVAETTAIASTEGSTTDGAAGLNVAFIMPEARSSGSLPVPRDHRVRFRDVPPRRVAVLRFTGRYEGTNVALHQRKLLDLVERAGLTARGEPTFAGYDGPSTIPILRRLEVWVEID</sequence>
<dbReference type="InterPro" id="IPR011256">
    <property type="entry name" value="Reg_factor_effector_dom_sf"/>
</dbReference>
<feature type="transmembrane region" description="Helical" evidence="1">
    <location>
        <begin position="57"/>
        <end position="78"/>
    </location>
</feature>
<dbReference type="eggNOG" id="COG3449">
    <property type="taxonomic scope" value="Bacteria"/>
</dbReference>
<name>A0A017TE54_9BACT</name>
<keyword evidence="1" id="KW-0812">Transmembrane</keyword>
<keyword evidence="1" id="KW-0472">Membrane</keyword>
<reference evidence="2 3" key="1">
    <citation type="submission" date="2013-05" db="EMBL/GenBank/DDBJ databases">
        <title>Genome assembly of Chondromyces apiculatus DSM 436.</title>
        <authorList>
            <person name="Sharma G."/>
            <person name="Khatri I."/>
            <person name="Kaur C."/>
            <person name="Mayilraj S."/>
            <person name="Subramanian S."/>
        </authorList>
    </citation>
    <scope>NUCLEOTIDE SEQUENCE [LARGE SCALE GENOMIC DNA]</scope>
    <source>
        <strain evidence="2 3">DSM 436</strain>
    </source>
</reference>
<dbReference type="STRING" id="1192034.CAP_1159"/>
<protein>
    <submittedName>
        <fullName evidence="2">SOUL heme-binding protein</fullName>
    </submittedName>
</protein>
<evidence type="ECO:0000313" key="3">
    <source>
        <dbReference type="Proteomes" id="UP000019678"/>
    </source>
</evidence>
<evidence type="ECO:0000313" key="2">
    <source>
        <dbReference type="EMBL" id="EYF06901.1"/>
    </source>
</evidence>
<accession>A0A017TE54</accession>
<dbReference type="PANTHER" id="PTHR11220">
    <property type="entry name" value="HEME-BINDING PROTEIN-RELATED"/>
    <property type="match status" value="1"/>
</dbReference>
<dbReference type="PANTHER" id="PTHR11220:SF58">
    <property type="entry name" value="SOUL HEME-BINDING FAMILY PROTEIN"/>
    <property type="match status" value="1"/>
</dbReference>
<evidence type="ECO:0000256" key="1">
    <source>
        <dbReference type="SAM" id="Phobius"/>
    </source>
</evidence>
<comment type="caution">
    <text evidence="2">The sequence shown here is derived from an EMBL/GenBank/DDBJ whole genome shotgun (WGS) entry which is preliminary data.</text>
</comment>
<dbReference type="InterPro" id="IPR006917">
    <property type="entry name" value="SOUL_heme-bd"/>
</dbReference>
<organism evidence="2 3">
    <name type="scientific">Chondromyces apiculatus DSM 436</name>
    <dbReference type="NCBI Taxonomy" id="1192034"/>
    <lineage>
        <taxon>Bacteria</taxon>
        <taxon>Pseudomonadati</taxon>
        <taxon>Myxococcota</taxon>
        <taxon>Polyangia</taxon>
        <taxon>Polyangiales</taxon>
        <taxon>Polyangiaceae</taxon>
        <taxon>Chondromyces</taxon>
    </lineage>
</organism>
<keyword evidence="3" id="KW-1185">Reference proteome</keyword>
<dbReference type="Pfam" id="PF04832">
    <property type="entry name" value="SOUL"/>
    <property type="match status" value="1"/>
</dbReference>
<dbReference type="Proteomes" id="UP000019678">
    <property type="component" value="Unassembled WGS sequence"/>
</dbReference>
<proteinExistence type="predicted"/>
<dbReference type="Gene3D" id="3.20.80.10">
    <property type="entry name" value="Regulatory factor, effector binding domain"/>
    <property type="match status" value="1"/>
</dbReference>
<dbReference type="SUPFAM" id="SSF55136">
    <property type="entry name" value="Probable bacterial effector-binding domain"/>
    <property type="match status" value="1"/>
</dbReference>
<keyword evidence="1" id="KW-1133">Transmembrane helix</keyword>
<dbReference type="AlphaFoldDB" id="A0A017TE54"/>